<comment type="caution">
    <text evidence="12">The sequence shown here is derived from an EMBL/GenBank/DDBJ whole genome shotgun (WGS) entry which is preliminary data.</text>
</comment>
<keyword evidence="3 8" id="KW-1134">Transmembrane beta strand</keyword>
<comment type="subcellular location">
    <subcellularLocation>
        <location evidence="1 8">Cell outer membrane</location>
        <topology evidence="1 8">Multi-pass membrane protein</topology>
    </subcellularLocation>
</comment>
<proteinExistence type="inferred from homology"/>
<dbReference type="EMBL" id="BAQW01000006">
    <property type="protein sequence ID" value="GBR11395.1"/>
    <property type="molecule type" value="Genomic_DNA"/>
</dbReference>
<accession>A0ABQ0QAV7</accession>
<keyword evidence="4 8" id="KW-0812">Transmembrane</keyword>
<evidence type="ECO:0000256" key="3">
    <source>
        <dbReference type="ARBA" id="ARBA00022452"/>
    </source>
</evidence>
<evidence type="ECO:0000256" key="7">
    <source>
        <dbReference type="ARBA" id="ARBA00023237"/>
    </source>
</evidence>
<dbReference type="Gene3D" id="2.40.170.20">
    <property type="entry name" value="TonB-dependent receptor, beta-barrel domain"/>
    <property type="match status" value="1"/>
</dbReference>
<evidence type="ECO:0000256" key="6">
    <source>
        <dbReference type="ARBA" id="ARBA00023136"/>
    </source>
</evidence>
<evidence type="ECO:0000256" key="5">
    <source>
        <dbReference type="ARBA" id="ARBA00023077"/>
    </source>
</evidence>
<dbReference type="SUPFAM" id="SSF56935">
    <property type="entry name" value="Porins"/>
    <property type="match status" value="1"/>
</dbReference>
<evidence type="ECO:0000259" key="11">
    <source>
        <dbReference type="Pfam" id="PF07715"/>
    </source>
</evidence>
<keyword evidence="12" id="KW-0675">Receptor</keyword>
<dbReference type="Pfam" id="PF00593">
    <property type="entry name" value="TonB_dep_Rec_b-barrel"/>
    <property type="match status" value="1"/>
</dbReference>
<sequence>MYPHMRVRFFQKAVRPLYPALVGGMMWSPALLADERTESVKSSKSEDIVVTGSYLGGSGNKTANPVQIISAKDIQKTSAISLGDYLTRLPSVGSSGTPNTRTNGGGGVSCTDLRNLGQGRVLILIDGKRTAMNAGSECVDLNAIPVQQIDRIEILKDGGSELYGADAVSGVINIRLKHDLTGGNLTIKGGITQYGDSRSGLISGYKGFNFDHGRGNVTLFGQYDTTGPIASRDRQWAALPQNDNPASGTPSFGSSIIPSGVALNPVTGKRMVPDGKGGFRAFQSSDLYNFAEGSMLQNYHQNAALSGDAHYDLNAHVTLYSNVRYSHTAASRQLSPAPVQGSIPPSSLPSSWIIPADSPDNPWGKDYAVTKRMEDVGYRQNDFAVDTWTVMGGAKGRIVGDWQYDASMTYGVSQLTAQTQNMVNYHHLLETTGTEQLDPSSSSSAVRYNPDICVAASGCVLQNPFAPYSEQAANYVRFTQRDHADYQMRDVNLRFHNNHVLSLPYRHGGQIGLALGMEHRSEQLSYKPDPVVEHGDSTGATTAYTGGGFHVTEGYVEGKIPLLEHAFLARDLTLDLQGRVSAYNTFGTTKNWKVGLHWAPVQDIAFRATLGTSYRQPSIYSLYGGRTLSYPSASDPCSQAGAYGARAGTVRARCLSEGINPETFSSAFVGQLPTLSGGNTALKPETGRTYTIGTVVTPHWVPHLSLSVEYWHYTLQNMISAPSTQYILDGCYTGTEPQLCSLVSPRSTSGQLTAVSAVQQNLGGLRTNGLDIDLTYRMRLGPQDSLSLSENYQQLIGYFQQYTPGGAWRNYTGRLLYLSGSGMPRERSYTTVSWQHGAFSLTYMVQYIGGMHWNDGTNDLAPQTAGRTRSPGVFLQDVTLGYRAGRWTVNTGVNNLFNCQPPFVVDGASNTAVAQYSGFIPGRYVFAQVGVDF</sequence>
<evidence type="ECO:0000259" key="10">
    <source>
        <dbReference type="Pfam" id="PF00593"/>
    </source>
</evidence>
<comment type="similarity">
    <text evidence="8 9">Belongs to the TonB-dependent receptor family.</text>
</comment>
<dbReference type="PANTHER" id="PTHR47234:SF2">
    <property type="entry name" value="TONB-DEPENDENT RECEPTOR"/>
    <property type="match status" value="1"/>
</dbReference>
<keyword evidence="7 8" id="KW-0998">Cell outer membrane</keyword>
<dbReference type="Gene3D" id="2.170.130.10">
    <property type="entry name" value="TonB-dependent receptor, plug domain"/>
    <property type="match status" value="1"/>
</dbReference>
<evidence type="ECO:0000313" key="12">
    <source>
        <dbReference type="EMBL" id="GBR11395.1"/>
    </source>
</evidence>
<dbReference type="InterPro" id="IPR000531">
    <property type="entry name" value="Beta-barrel_TonB"/>
</dbReference>
<dbReference type="PANTHER" id="PTHR47234">
    <property type="match status" value="1"/>
</dbReference>
<evidence type="ECO:0000256" key="1">
    <source>
        <dbReference type="ARBA" id="ARBA00004571"/>
    </source>
</evidence>
<name>A0ABQ0QAV7_9PROT</name>
<evidence type="ECO:0000256" key="8">
    <source>
        <dbReference type="PROSITE-ProRule" id="PRU01360"/>
    </source>
</evidence>
<evidence type="ECO:0000256" key="2">
    <source>
        <dbReference type="ARBA" id="ARBA00022448"/>
    </source>
</evidence>
<protein>
    <submittedName>
        <fullName evidence="12">TonB-dependent receptor protein</fullName>
    </submittedName>
</protein>
<evidence type="ECO:0000313" key="13">
    <source>
        <dbReference type="Proteomes" id="UP001061070"/>
    </source>
</evidence>
<organism evidence="12 13">
    <name type="scientific">Gluconobacter frateurii NRIC 0228</name>
    <dbReference type="NCBI Taxonomy" id="1307946"/>
    <lineage>
        <taxon>Bacteria</taxon>
        <taxon>Pseudomonadati</taxon>
        <taxon>Pseudomonadota</taxon>
        <taxon>Alphaproteobacteria</taxon>
        <taxon>Acetobacterales</taxon>
        <taxon>Acetobacteraceae</taxon>
        <taxon>Gluconobacter</taxon>
    </lineage>
</organism>
<dbReference type="PROSITE" id="PS52016">
    <property type="entry name" value="TONB_DEPENDENT_REC_3"/>
    <property type="match status" value="1"/>
</dbReference>
<dbReference type="InterPro" id="IPR036942">
    <property type="entry name" value="Beta-barrel_TonB_sf"/>
</dbReference>
<reference evidence="12" key="1">
    <citation type="submission" date="2013-04" db="EMBL/GenBank/DDBJ databases">
        <title>The genome sequencing project of 58 acetic acid bacteria.</title>
        <authorList>
            <person name="Okamoto-Kainuma A."/>
            <person name="Ishikawa M."/>
            <person name="Umino S."/>
            <person name="Koizumi Y."/>
            <person name="Shiwa Y."/>
            <person name="Yoshikawa H."/>
            <person name="Matsutani M."/>
            <person name="Matsushita K."/>
        </authorList>
    </citation>
    <scope>NUCLEOTIDE SEQUENCE</scope>
    <source>
        <strain evidence="12">NRIC 0228</strain>
    </source>
</reference>
<feature type="domain" description="TonB-dependent receptor plug" evidence="11">
    <location>
        <begin position="61"/>
        <end position="171"/>
    </location>
</feature>
<evidence type="ECO:0000256" key="9">
    <source>
        <dbReference type="RuleBase" id="RU003357"/>
    </source>
</evidence>
<evidence type="ECO:0000256" key="4">
    <source>
        <dbReference type="ARBA" id="ARBA00022692"/>
    </source>
</evidence>
<keyword evidence="13" id="KW-1185">Reference proteome</keyword>
<keyword evidence="6 8" id="KW-0472">Membrane</keyword>
<dbReference type="InterPro" id="IPR039426">
    <property type="entry name" value="TonB-dep_rcpt-like"/>
</dbReference>
<gene>
    <name evidence="12" type="ORF">AA0228_1356</name>
</gene>
<dbReference type="Pfam" id="PF07715">
    <property type="entry name" value="Plug"/>
    <property type="match status" value="1"/>
</dbReference>
<keyword evidence="5 9" id="KW-0798">TonB box</keyword>
<dbReference type="Proteomes" id="UP001061070">
    <property type="component" value="Unassembled WGS sequence"/>
</dbReference>
<keyword evidence="2 8" id="KW-0813">Transport</keyword>
<feature type="domain" description="TonB-dependent receptor-like beta-barrel" evidence="10">
    <location>
        <begin position="467"/>
        <end position="896"/>
    </location>
</feature>
<dbReference type="InterPro" id="IPR012910">
    <property type="entry name" value="Plug_dom"/>
</dbReference>
<dbReference type="InterPro" id="IPR037066">
    <property type="entry name" value="Plug_dom_sf"/>
</dbReference>